<dbReference type="PANTHER" id="PTHR21261">
    <property type="entry name" value="BEAT PROTEIN"/>
    <property type="match status" value="1"/>
</dbReference>
<evidence type="ECO:0000259" key="1">
    <source>
        <dbReference type="PROSITE" id="PS50835"/>
    </source>
</evidence>
<dbReference type="InterPro" id="IPR036179">
    <property type="entry name" value="Ig-like_dom_sf"/>
</dbReference>
<organism evidence="2 3">
    <name type="scientific">Folsomia candida</name>
    <name type="common">Springtail</name>
    <dbReference type="NCBI Taxonomy" id="158441"/>
    <lineage>
        <taxon>Eukaryota</taxon>
        <taxon>Metazoa</taxon>
        <taxon>Ecdysozoa</taxon>
        <taxon>Arthropoda</taxon>
        <taxon>Hexapoda</taxon>
        <taxon>Collembola</taxon>
        <taxon>Entomobryomorpha</taxon>
        <taxon>Isotomoidea</taxon>
        <taxon>Isotomidae</taxon>
        <taxon>Proisotominae</taxon>
        <taxon>Folsomia</taxon>
    </lineage>
</organism>
<accession>A0A226EGD1</accession>
<dbReference type="EMBL" id="LNIX01000003">
    <property type="protein sequence ID" value="OXA56723.1"/>
    <property type="molecule type" value="Genomic_DNA"/>
</dbReference>
<dbReference type="AlphaFoldDB" id="A0A226EGD1"/>
<comment type="caution">
    <text evidence="2">The sequence shown here is derived from an EMBL/GenBank/DDBJ whole genome shotgun (WGS) entry which is preliminary data.</text>
</comment>
<reference evidence="2 3" key="1">
    <citation type="submission" date="2015-12" db="EMBL/GenBank/DDBJ databases">
        <title>The genome of Folsomia candida.</title>
        <authorList>
            <person name="Faddeeva A."/>
            <person name="Derks M.F."/>
            <person name="Anvar Y."/>
            <person name="Smit S."/>
            <person name="Van Straalen N."/>
            <person name="Roelofs D."/>
        </authorList>
    </citation>
    <scope>NUCLEOTIDE SEQUENCE [LARGE SCALE GENOMIC DNA]</scope>
    <source>
        <strain evidence="2 3">VU population</strain>
        <tissue evidence="2">Whole body</tissue>
    </source>
</reference>
<sequence>MWNVICSHRHTSHFELQQPLSRYTGSRLKAKQHDDDDEDLLALTSRVPLNCVNKLRHKCGMLYSFLKFSVLMTVGIRLENVTVPSVAIIGQSVGLECQYRLEDDKLYSLKWYKNDQEFFRYSPNSRPNIVTFQTHGVQVDNQELHNHPNRVTLRSLSLNSSGLFRCEVVSESPVFQTVFKERKLNVIIPPNPGNPHLSKFSPTIHMYEILTGNCTSYKSYPAANLTFYINERKWGSPNVTEYESVKEIDREGKEVWTSVIGLRVRVDNNFFNKGAIRIKCKASILGREWITSKNITHQNKNYQHPLYSSARNQYSSGM</sequence>
<dbReference type="InterPro" id="IPR013783">
    <property type="entry name" value="Ig-like_fold"/>
</dbReference>
<dbReference type="PANTHER" id="PTHR21261:SF15">
    <property type="entry name" value="BEATEN PATH IIIA, ISOFORM D-RELATED"/>
    <property type="match status" value="1"/>
</dbReference>
<dbReference type="SUPFAM" id="SSF48726">
    <property type="entry name" value="Immunoglobulin"/>
    <property type="match status" value="1"/>
</dbReference>
<dbReference type="FunFam" id="2.60.40.10:FF:000437">
    <property type="entry name" value="Beat-IIIc, isoform A"/>
    <property type="match status" value="1"/>
</dbReference>
<dbReference type="Proteomes" id="UP000198287">
    <property type="component" value="Unassembled WGS sequence"/>
</dbReference>
<dbReference type="OrthoDB" id="10015491at2759"/>
<dbReference type="InterPro" id="IPR007110">
    <property type="entry name" value="Ig-like_dom"/>
</dbReference>
<dbReference type="Gene3D" id="2.60.40.10">
    <property type="entry name" value="Immunoglobulins"/>
    <property type="match status" value="1"/>
</dbReference>
<evidence type="ECO:0000313" key="2">
    <source>
        <dbReference type="EMBL" id="OXA56723.1"/>
    </source>
</evidence>
<name>A0A226EGD1_FOLCA</name>
<proteinExistence type="predicted"/>
<evidence type="ECO:0000313" key="3">
    <source>
        <dbReference type="Proteomes" id="UP000198287"/>
    </source>
</evidence>
<dbReference type="OMA" id="WETNEVE"/>
<dbReference type="STRING" id="158441.A0A226EGD1"/>
<protein>
    <submittedName>
        <fullName evidence="2">Cell adhesion molecule 2</fullName>
    </submittedName>
</protein>
<dbReference type="PROSITE" id="PS50835">
    <property type="entry name" value="IG_LIKE"/>
    <property type="match status" value="1"/>
</dbReference>
<gene>
    <name evidence="2" type="ORF">Fcan01_07568</name>
</gene>
<feature type="domain" description="Ig-like" evidence="1">
    <location>
        <begin position="90"/>
        <end position="185"/>
    </location>
</feature>
<keyword evidence="3" id="KW-1185">Reference proteome</keyword>